<dbReference type="Proteomes" id="UP000031104">
    <property type="component" value="Chromosome"/>
</dbReference>
<keyword evidence="2" id="KW-1185">Reference proteome</keyword>
<dbReference type="KEGG" id="fgu:SD28_03080"/>
<proteinExistence type="predicted"/>
<dbReference type="HOGENOM" id="CLU_2751946_0_0_6"/>
<dbReference type="AlphaFoldDB" id="A0A0A8E964"/>
<dbReference type="EMBL" id="CP010427">
    <property type="protein sequence ID" value="AJC48696.1"/>
    <property type="molecule type" value="Genomic_DNA"/>
</dbReference>
<evidence type="ECO:0000313" key="1">
    <source>
        <dbReference type="EMBL" id="AJC48696.1"/>
    </source>
</evidence>
<gene>
    <name evidence="1" type="ORF">SD28_03080</name>
</gene>
<dbReference type="RefSeq" id="WP_039123991.1">
    <property type="nucleotide sequence ID" value="NZ_CP010427.1"/>
</dbReference>
<reference evidence="1 2" key="1">
    <citation type="submission" date="2014-12" db="EMBL/GenBank/DDBJ databases">
        <title>Complete genome sequence of Francisella guanzhouensis strain 08HL01032 isolated from air-conditioning system in China.</title>
        <authorList>
            <person name="Svensson D."/>
            <person name="Ohrman C."/>
            <person name="Backman S."/>
            <person name="Karlsson E."/>
            <person name="Nilsson E."/>
            <person name="Bystrom M."/>
            <person name="Larkeryd A."/>
            <person name="Stenberg P."/>
            <person name="Scholtz H.C."/>
            <person name="Forsman M."/>
            <person name="Sjodin A."/>
        </authorList>
    </citation>
    <scope>NUCLEOTIDE SEQUENCE [LARGE SCALE GENOMIC DNA]</scope>
    <source>
        <strain evidence="1 2">08HL01032</strain>
    </source>
</reference>
<evidence type="ECO:0000313" key="2">
    <source>
        <dbReference type="Proteomes" id="UP000031104"/>
    </source>
</evidence>
<organism evidence="1 2">
    <name type="scientific">Allofrancisella guangzhouensis</name>
    <dbReference type="NCBI Taxonomy" id="594679"/>
    <lineage>
        <taxon>Bacteria</taxon>
        <taxon>Pseudomonadati</taxon>
        <taxon>Pseudomonadota</taxon>
        <taxon>Gammaproteobacteria</taxon>
        <taxon>Thiotrichales</taxon>
        <taxon>Francisellaceae</taxon>
        <taxon>Allofrancisella</taxon>
    </lineage>
</organism>
<sequence>MAFNDLSRCRNIGEYPQSISYFDCVNYAKRFNISDEEFFIEVIQNIDDKFLSEISNMREAEIKKANGKKH</sequence>
<name>A0A0A8E964_9GAMM</name>
<accession>A0A0A8E964</accession>
<protein>
    <submittedName>
        <fullName evidence="1">Uncharacterized protein</fullName>
    </submittedName>
</protein>